<evidence type="ECO:0000313" key="1">
    <source>
        <dbReference type="EMBL" id="QYC43423.1"/>
    </source>
</evidence>
<name>A0ABX8U9L5_9ACTN</name>
<protein>
    <submittedName>
        <fullName evidence="1">Uncharacterized protein</fullName>
    </submittedName>
</protein>
<dbReference type="Proteomes" id="UP000824681">
    <property type="component" value="Chromosome"/>
</dbReference>
<sequence>MGRDPDEDAIRLAGESLAAGDPLGWFERLYAESATGEAIVPWDSRAPHPLLGEWTATHATGAGRSSRRRGR</sequence>
<keyword evidence="2" id="KW-1185">Reference proteome</keyword>
<dbReference type="EMBL" id="CP068985">
    <property type="protein sequence ID" value="QYC43423.1"/>
    <property type="molecule type" value="Genomic_DNA"/>
</dbReference>
<accession>A0ABX8U9L5</accession>
<evidence type="ECO:0000313" key="2">
    <source>
        <dbReference type="Proteomes" id="UP000824681"/>
    </source>
</evidence>
<dbReference type="RefSeq" id="WP_026213811.1">
    <property type="nucleotide sequence ID" value="NZ_CP068985.1"/>
</dbReference>
<gene>
    <name evidence="1" type="ORF">Nocox_29195</name>
</gene>
<reference evidence="1 2" key="1">
    <citation type="journal article" date="2021" name="ACS Chem. Biol.">
        <title>Genomic-Led Discovery of a Novel Glycopeptide Antibiotic by Nonomuraea coxensis DSM 45129.</title>
        <authorList>
            <person name="Yushchuk O."/>
            <person name="Vior N.M."/>
            <person name="Andreo-Vidal A."/>
            <person name="Berini F."/>
            <person name="Ruckert C."/>
            <person name="Busche T."/>
            <person name="Binda E."/>
            <person name="Kalinowski J."/>
            <person name="Truman A.W."/>
            <person name="Marinelli F."/>
        </authorList>
    </citation>
    <scope>NUCLEOTIDE SEQUENCE [LARGE SCALE GENOMIC DNA]</scope>
    <source>
        <strain evidence="1 2">DSM 45129</strain>
    </source>
</reference>
<proteinExistence type="predicted"/>
<organism evidence="1 2">
    <name type="scientific">Nonomuraea coxensis DSM 45129</name>
    <dbReference type="NCBI Taxonomy" id="1122611"/>
    <lineage>
        <taxon>Bacteria</taxon>
        <taxon>Bacillati</taxon>
        <taxon>Actinomycetota</taxon>
        <taxon>Actinomycetes</taxon>
        <taxon>Streptosporangiales</taxon>
        <taxon>Streptosporangiaceae</taxon>
        <taxon>Nonomuraea</taxon>
    </lineage>
</organism>